<evidence type="ECO:0000313" key="1">
    <source>
        <dbReference type="EMBL" id="KKL53743.1"/>
    </source>
</evidence>
<dbReference type="AlphaFoldDB" id="A0A0F9CWK8"/>
<protein>
    <submittedName>
        <fullName evidence="1">Uncharacterized protein</fullName>
    </submittedName>
</protein>
<accession>A0A0F9CWK8</accession>
<proteinExistence type="predicted"/>
<reference evidence="1" key="1">
    <citation type="journal article" date="2015" name="Nature">
        <title>Complex archaea that bridge the gap between prokaryotes and eukaryotes.</title>
        <authorList>
            <person name="Spang A."/>
            <person name="Saw J.H."/>
            <person name="Jorgensen S.L."/>
            <person name="Zaremba-Niedzwiedzka K."/>
            <person name="Martijn J."/>
            <person name="Lind A.E."/>
            <person name="van Eijk R."/>
            <person name="Schleper C."/>
            <person name="Guy L."/>
            <person name="Ettema T.J."/>
        </authorList>
    </citation>
    <scope>NUCLEOTIDE SEQUENCE</scope>
</reference>
<name>A0A0F9CWK8_9ZZZZ</name>
<sequence length="51" mass="5829">MKTLQNGQIPQCEKCGEESLTLYCNVWLCGTCFAAHINKQQDKQRALILEE</sequence>
<organism evidence="1">
    <name type="scientific">marine sediment metagenome</name>
    <dbReference type="NCBI Taxonomy" id="412755"/>
    <lineage>
        <taxon>unclassified sequences</taxon>
        <taxon>metagenomes</taxon>
        <taxon>ecological metagenomes</taxon>
    </lineage>
</organism>
<comment type="caution">
    <text evidence="1">The sequence shown here is derived from an EMBL/GenBank/DDBJ whole genome shotgun (WGS) entry which is preliminary data.</text>
</comment>
<gene>
    <name evidence="1" type="ORF">LCGC14_2272410</name>
</gene>
<dbReference type="EMBL" id="LAZR01031444">
    <property type="protein sequence ID" value="KKL53743.1"/>
    <property type="molecule type" value="Genomic_DNA"/>
</dbReference>